<evidence type="ECO:0000313" key="3">
    <source>
        <dbReference type="Proteomes" id="UP000007755"/>
    </source>
</evidence>
<keyword evidence="1" id="KW-1133">Transmembrane helix</keyword>
<reference evidence="2" key="1">
    <citation type="submission" date="2011-02" db="EMBL/GenBank/DDBJ databases">
        <title>The genome of the leaf-cutting ant Acromyrmex echinatior suggests key adaptations to social evolution and fungus farming.</title>
        <authorList>
            <person name="Nygaard S."/>
            <person name="Zhang G."/>
        </authorList>
    </citation>
    <scope>NUCLEOTIDE SEQUENCE</scope>
</reference>
<feature type="transmembrane region" description="Helical" evidence="1">
    <location>
        <begin position="235"/>
        <end position="254"/>
    </location>
</feature>
<dbReference type="Proteomes" id="UP000007755">
    <property type="component" value="Unassembled WGS sequence"/>
</dbReference>
<name>F4WQC8_ACREC</name>
<dbReference type="EMBL" id="GL888269">
    <property type="protein sequence ID" value="EGI63597.1"/>
    <property type="molecule type" value="Genomic_DNA"/>
</dbReference>
<dbReference type="InParanoid" id="F4WQC8"/>
<sequence>MYAAEQQWYSGLRNARTGACTAPSSQHAILAISVFALLSVTLGLLDTRPACDDKQPMDKSSRFTSETIAFATQLGDLHVHANAIGPRRSLPGAIYCHARNSCKRSCSSKTLHESEAVDRKLVLDKKGYKRGVVADKNVILPGNDSLKRWIARLQINARKAWTIFASDVIFAGAPSEVNIGEESSRFVSVGTPLAMHFRGLHRTPDVIDLSQIGIRNHLARRPRLRLVYVIRYQNLVWFIHLALLYLIDLFTGFIQEFKPKSYSLVKLRVHYVDFVDVRRSSGLNFKVLYSWCTSDPAESLALDLITSTPRTQLTMHEDVSIRQLLCKFFKNPFPCSDNCDDTSEKNE</sequence>
<gene>
    <name evidence="2" type="ORF">G5I_08003</name>
</gene>
<dbReference type="AlphaFoldDB" id="F4WQC8"/>
<proteinExistence type="predicted"/>
<keyword evidence="3" id="KW-1185">Reference proteome</keyword>
<feature type="transmembrane region" description="Helical" evidence="1">
    <location>
        <begin position="27"/>
        <end position="45"/>
    </location>
</feature>
<accession>F4WQC8</accession>
<evidence type="ECO:0000313" key="2">
    <source>
        <dbReference type="EMBL" id="EGI63597.1"/>
    </source>
</evidence>
<keyword evidence="1" id="KW-0812">Transmembrane</keyword>
<evidence type="ECO:0000256" key="1">
    <source>
        <dbReference type="SAM" id="Phobius"/>
    </source>
</evidence>
<keyword evidence="1" id="KW-0472">Membrane</keyword>
<organism evidence="3">
    <name type="scientific">Acromyrmex echinatior</name>
    <name type="common">Panamanian leafcutter ant</name>
    <name type="synonym">Acromyrmex octospinosus echinatior</name>
    <dbReference type="NCBI Taxonomy" id="103372"/>
    <lineage>
        <taxon>Eukaryota</taxon>
        <taxon>Metazoa</taxon>
        <taxon>Ecdysozoa</taxon>
        <taxon>Arthropoda</taxon>
        <taxon>Hexapoda</taxon>
        <taxon>Insecta</taxon>
        <taxon>Pterygota</taxon>
        <taxon>Neoptera</taxon>
        <taxon>Endopterygota</taxon>
        <taxon>Hymenoptera</taxon>
        <taxon>Apocrita</taxon>
        <taxon>Aculeata</taxon>
        <taxon>Formicoidea</taxon>
        <taxon>Formicidae</taxon>
        <taxon>Myrmicinae</taxon>
        <taxon>Acromyrmex</taxon>
    </lineage>
</organism>
<protein>
    <submittedName>
        <fullName evidence="2">Uncharacterized protein</fullName>
    </submittedName>
</protein>